<dbReference type="PROSITE" id="PS00452">
    <property type="entry name" value="GUANYLATE_CYCLASE_1"/>
    <property type="match status" value="1"/>
</dbReference>
<keyword evidence="6" id="KW-0732">Signal</keyword>
<keyword evidence="13" id="KW-0325">Glycoprotein</keyword>
<dbReference type="Pfam" id="PF00211">
    <property type="entry name" value="Guanylate_cyc"/>
    <property type="match status" value="1"/>
</dbReference>
<evidence type="ECO:0000256" key="14">
    <source>
        <dbReference type="ARBA" id="ARBA00023239"/>
    </source>
</evidence>
<comment type="caution">
    <text evidence="25">The sequence shown here is derived from an EMBL/GenBank/DDBJ whole genome shotgun (WGS) entry which is preliminary data.</text>
</comment>
<dbReference type="PROSITE" id="PS50125">
    <property type="entry name" value="GUANYLATE_CYCLASE_2"/>
    <property type="match status" value="1"/>
</dbReference>
<keyword evidence="26" id="KW-1185">Reference proteome</keyword>
<dbReference type="GO" id="GO:0004672">
    <property type="term" value="F:protein kinase activity"/>
    <property type="evidence" value="ECO:0007669"/>
    <property type="project" value="InterPro"/>
</dbReference>
<dbReference type="SUPFAM" id="SSF56112">
    <property type="entry name" value="Protein kinase-like (PK-like)"/>
    <property type="match status" value="1"/>
</dbReference>
<feature type="compositionally biased region" description="Basic and acidic residues" evidence="21">
    <location>
        <begin position="1249"/>
        <end position="1270"/>
    </location>
</feature>
<dbReference type="EMBL" id="AKHW03004069">
    <property type="protein sequence ID" value="KYO31581.1"/>
    <property type="molecule type" value="Genomic_DNA"/>
</dbReference>
<dbReference type="CDD" id="cd06371">
    <property type="entry name" value="PBP1_sensory_GC_DEF-like"/>
    <property type="match status" value="1"/>
</dbReference>
<keyword evidence="4" id="KW-0716">Sensory transduction</keyword>
<evidence type="ECO:0000256" key="17">
    <source>
        <dbReference type="ARBA" id="ARBA00023305"/>
    </source>
</evidence>
<feature type="region of interest" description="Disordered" evidence="21">
    <location>
        <begin position="667"/>
        <end position="688"/>
    </location>
</feature>
<dbReference type="Gene3D" id="3.40.50.2300">
    <property type="match status" value="2"/>
</dbReference>
<dbReference type="GO" id="GO:0005525">
    <property type="term" value="F:GTP binding"/>
    <property type="evidence" value="ECO:0007669"/>
    <property type="project" value="UniProtKB-KW"/>
</dbReference>
<evidence type="ECO:0000259" key="23">
    <source>
        <dbReference type="PROSITE" id="PS50011"/>
    </source>
</evidence>
<proteinExistence type="inferred from homology"/>
<feature type="compositionally biased region" description="Polar residues" evidence="21">
    <location>
        <begin position="671"/>
        <end position="681"/>
    </location>
</feature>
<reference evidence="25 26" key="1">
    <citation type="journal article" date="2012" name="Genome Biol.">
        <title>Sequencing three crocodilian genomes to illuminate the evolution of archosaurs and amniotes.</title>
        <authorList>
            <person name="St John J.A."/>
            <person name="Braun E.L."/>
            <person name="Isberg S.R."/>
            <person name="Miles L.G."/>
            <person name="Chong A.Y."/>
            <person name="Gongora J."/>
            <person name="Dalzell P."/>
            <person name="Moran C."/>
            <person name="Bed'hom B."/>
            <person name="Abzhanov A."/>
            <person name="Burgess S.C."/>
            <person name="Cooksey A.M."/>
            <person name="Castoe T.A."/>
            <person name="Crawford N.G."/>
            <person name="Densmore L.D."/>
            <person name="Drew J.C."/>
            <person name="Edwards S.V."/>
            <person name="Faircloth B.C."/>
            <person name="Fujita M.K."/>
            <person name="Greenwold M.J."/>
            <person name="Hoffmann F.G."/>
            <person name="Howard J.M."/>
            <person name="Iguchi T."/>
            <person name="Janes D.E."/>
            <person name="Khan S.Y."/>
            <person name="Kohno S."/>
            <person name="de Koning A.J."/>
            <person name="Lance S.L."/>
            <person name="McCarthy F.M."/>
            <person name="McCormack J.E."/>
            <person name="Merchant M.E."/>
            <person name="Peterson D.G."/>
            <person name="Pollock D.D."/>
            <person name="Pourmand N."/>
            <person name="Raney B.J."/>
            <person name="Roessler K.A."/>
            <person name="Sanford J.R."/>
            <person name="Sawyer R.H."/>
            <person name="Schmidt C.J."/>
            <person name="Triplett E.W."/>
            <person name="Tuberville T.D."/>
            <person name="Venegas-Anaya M."/>
            <person name="Howard J.T."/>
            <person name="Jarvis E.D."/>
            <person name="Guillette L.J.Jr."/>
            <person name="Glenn T.C."/>
            <person name="Green R.E."/>
            <person name="Ray D.A."/>
        </authorList>
    </citation>
    <scope>NUCLEOTIDE SEQUENCE [LARGE SCALE GENOMIC DNA]</scope>
    <source>
        <strain evidence="25">KSC_2009_1</strain>
    </source>
</reference>
<feature type="region of interest" description="Disordered" evidence="21">
    <location>
        <begin position="1228"/>
        <end position="1288"/>
    </location>
</feature>
<protein>
    <recommendedName>
        <fullName evidence="19">Guanylate cyclase</fullName>
        <ecNumber evidence="19">4.6.1.2</ecNumber>
    </recommendedName>
</protein>
<dbReference type="FunFam" id="3.40.50.2300:FF:000114">
    <property type="entry name" value="Guanylate cyclase"/>
    <property type="match status" value="1"/>
</dbReference>
<evidence type="ECO:0000256" key="20">
    <source>
        <dbReference type="SAM" id="Coils"/>
    </source>
</evidence>
<evidence type="ECO:0000256" key="12">
    <source>
        <dbReference type="ARBA" id="ARBA00023157"/>
    </source>
</evidence>
<dbReference type="GO" id="GO:0035556">
    <property type="term" value="P:intracellular signal transduction"/>
    <property type="evidence" value="ECO:0007669"/>
    <property type="project" value="InterPro"/>
</dbReference>
<dbReference type="GO" id="GO:0004383">
    <property type="term" value="F:guanylate cyclase activity"/>
    <property type="evidence" value="ECO:0007669"/>
    <property type="project" value="UniProtKB-EC"/>
</dbReference>
<gene>
    <name evidence="25" type="ORF">Y1Q_0004730</name>
</gene>
<feature type="domain" description="Guanylate cyclase" evidence="24">
    <location>
        <begin position="1042"/>
        <end position="1172"/>
    </location>
</feature>
<dbReference type="Gene3D" id="3.30.70.1230">
    <property type="entry name" value="Nucleotide cyclase"/>
    <property type="match status" value="1"/>
</dbReference>
<sequence length="1288" mass="141715">MAALDSKIFGNKRVIHGNQVATIDSKMAAFGNKRMTLGNKMATTDSKMADLDGNMAVPGNKRVTFGNKMAAPDSKMAVSGSKRVTFCGHIATIGSKMAAPGNKRGPFINKMLVLDTKMAASGNKRVTFGYKTAALGGKMVSPDNMRVTFGNNMVALGNKMAALNPLPPGHRGLPAPLRWPGLLLLLLLPPLGHGATFKVGVVGPWSCDPLLTRALPELAAKLAVTRLNKDPAVNRGFWFDYVVLDEACHTAQAVAGLVRAEGRASGFVGPLNPAACGAAGLLAAAWNKPLFSWGCLRGEPWLRGPVARPLPPAPAVLYAVLRFFRWAHVAVVCSQQDLWREAGRGLADALRARGLPVGVVATMEPHAEGARTALRQVQAADKVRVVVMCMHSVLLGGQDQRLLLEAAADLGLADGGVVFVPYDTLAYSLPYRAGPFAALTNSSKLRRAYDAVLTITIDCPERSFHEAFRDAQRGYEVPTHIDPEQVHPLFGTIYNSIYFLAMAVEQARRAGRWVMGASVVAHARAFQLDGFCQPVAAGEDGAAHVAYVVLDSEPRGARLWPTFRLDLGGPGLRYLGHPIHWPHGTGPGTDPGCWFNASALCSGGVDPTFVLLMFILVCALILAGAAIAYYIRRRIQHGQLMKGPNKIVLTMEDLTFINTQSSKKKLDESRTSLAGRSASDTKSVKSLGATPETTNVAVSEAVEKHPGTIQAPLFLLLLSHYGLVASWQGDWVWLKKFPGETHPEIRPATKMAFCKLRDLRHENVNLFLGFFHDCGVLAVVSEHCSRGSLEDLIRNEDMKLDWMFKSSLLLDLIKGMKYLHHREVIHGCLKSRNCVVDGRFVLKVTDHGYSELLEAQKVPRQPPRAQDLFWTAPELLRDPGLQRRGTFRGDIYSVAIIMQEVICRSTPFCMLDMPPEEIIRKVERPPPLCRPSVSVDQAPMECIQLMKQCWSEQPERRPTIDQIFDQFKTLNKGRKTNIIDSMLRMLEQYSSNLEDLIRERTEELEIEKQKTDKLLTQMLPPSVAEALKTGAAVEPEYFEEVTLYFSDIVGFTTISAMSEPIEVVDLLNDLYSLFDAIIGSHDVYKVETIGDAYMVASGLPKRNGNRHAGEIANMALDILSAVGSFRMRHMPEVSVRIRIGLHSGPCVAGVVGLTMPRYCLFGDTVNTASRMESTGLPYRIHVSLRTVQILRLLNEGFKLEVRGKTELKGKGTEDTYWLVGREGFHKPIPTPPDLVPGASNHGISLAEIPEERRKKLEKPGQLEEPRRPEWRLQAPPTITPAWDWKPSS</sequence>
<evidence type="ECO:0000256" key="6">
    <source>
        <dbReference type="ARBA" id="ARBA00022729"/>
    </source>
</evidence>
<keyword evidence="17" id="KW-0844">Vision</keyword>
<dbReference type="Pfam" id="PF07714">
    <property type="entry name" value="PK_Tyr_Ser-Thr"/>
    <property type="match status" value="1"/>
</dbReference>
<keyword evidence="15" id="KW-0966">Cell projection</keyword>
<keyword evidence="12" id="KW-1015">Disulfide bond</keyword>
<dbReference type="EC" id="4.6.1.2" evidence="19"/>
<dbReference type="CDD" id="cd14043">
    <property type="entry name" value="PK_GC-2D"/>
    <property type="match status" value="1"/>
</dbReference>
<dbReference type="GO" id="GO:0005789">
    <property type="term" value="C:endoplasmic reticulum membrane"/>
    <property type="evidence" value="ECO:0007669"/>
    <property type="project" value="UniProtKB-SubCell"/>
</dbReference>
<dbReference type="STRING" id="8496.A0A151N487"/>
<evidence type="ECO:0000256" key="22">
    <source>
        <dbReference type="SAM" id="Phobius"/>
    </source>
</evidence>
<dbReference type="InterPro" id="IPR018297">
    <property type="entry name" value="A/G_cyclase_CS"/>
</dbReference>
<dbReference type="InterPro" id="IPR011645">
    <property type="entry name" value="HNOB_dom_associated"/>
</dbReference>
<evidence type="ECO:0000256" key="8">
    <source>
        <dbReference type="ARBA" id="ARBA00022824"/>
    </source>
</evidence>
<dbReference type="InterPro" id="IPR029787">
    <property type="entry name" value="Nucleotide_cyclase"/>
</dbReference>
<dbReference type="GO" id="GO:0007168">
    <property type="term" value="P:receptor guanylyl cyclase signaling pathway"/>
    <property type="evidence" value="ECO:0007669"/>
    <property type="project" value="TreeGrafter"/>
</dbReference>
<dbReference type="Proteomes" id="UP000050525">
    <property type="component" value="Unassembled WGS sequence"/>
</dbReference>
<evidence type="ECO:0000259" key="24">
    <source>
        <dbReference type="PROSITE" id="PS50125"/>
    </source>
</evidence>
<evidence type="ECO:0000256" key="21">
    <source>
        <dbReference type="SAM" id="MobiDB-lite"/>
    </source>
</evidence>
<dbReference type="eggNOG" id="KOG1023">
    <property type="taxonomic scope" value="Eukaryota"/>
</dbReference>
<dbReference type="Pfam" id="PF07701">
    <property type="entry name" value="HNOBA"/>
    <property type="match status" value="1"/>
</dbReference>
<keyword evidence="16 19" id="KW-0141">cGMP biosynthesis</keyword>
<evidence type="ECO:0000256" key="15">
    <source>
        <dbReference type="ARBA" id="ARBA00023273"/>
    </source>
</evidence>
<dbReference type="PANTHER" id="PTHR11920">
    <property type="entry name" value="GUANYLYL CYCLASE"/>
    <property type="match status" value="1"/>
</dbReference>
<feature type="transmembrane region" description="Helical" evidence="22">
    <location>
        <begin position="609"/>
        <end position="631"/>
    </location>
</feature>
<evidence type="ECO:0000256" key="10">
    <source>
        <dbReference type="ARBA" id="ARBA00023134"/>
    </source>
</evidence>
<feature type="coiled-coil region" evidence="20">
    <location>
        <begin position="979"/>
        <end position="1006"/>
    </location>
</feature>
<keyword evidence="8" id="KW-0256">Endoplasmic reticulum</keyword>
<evidence type="ECO:0000256" key="1">
    <source>
        <dbReference type="ARBA" id="ARBA00001436"/>
    </source>
</evidence>
<dbReference type="GO" id="GO:0007601">
    <property type="term" value="P:visual perception"/>
    <property type="evidence" value="ECO:0007669"/>
    <property type="project" value="UniProtKB-KW"/>
</dbReference>
<organism evidence="25 26">
    <name type="scientific">Alligator mississippiensis</name>
    <name type="common">American alligator</name>
    <dbReference type="NCBI Taxonomy" id="8496"/>
    <lineage>
        <taxon>Eukaryota</taxon>
        <taxon>Metazoa</taxon>
        <taxon>Chordata</taxon>
        <taxon>Craniata</taxon>
        <taxon>Vertebrata</taxon>
        <taxon>Euteleostomi</taxon>
        <taxon>Archelosauria</taxon>
        <taxon>Archosauria</taxon>
        <taxon>Crocodylia</taxon>
        <taxon>Alligatoridae</taxon>
        <taxon>Alligatorinae</taxon>
        <taxon>Alligator</taxon>
    </lineage>
</organism>
<evidence type="ECO:0000256" key="11">
    <source>
        <dbReference type="ARBA" id="ARBA00023136"/>
    </source>
</evidence>
<evidence type="ECO:0000256" key="7">
    <source>
        <dbReference type="ARBA" id="ARBA00022741"/>
    </source>
</evidence>
<dbReference type="InterPro" id="IPR001828">
    <property type="entry name" value="ANF_lig-bd_rcpt"/>
</dbReference>
<keyword evidence="20" id="KW-0175">Coiled coil</keyword>
<evidence type="ECO:0000256" key="5">
    <source>
        <dbReference type="ARBA" id="ARBA00022692"/>
    </source>
</evidence>
<evidence type="ECO:0000256" key="3">
    <source>
        <dbReference type="ARBA" id="ARBA00004451"/>
    </source>
</evidence>
<evidence type="ECO:0000313" key="26">
    <source>
        <dbReference type="Proteomes" id="UP000050525"/>
    </source>
</evidence>
<keyword evidence="9 22" id="KW-1133">Transmembrane helix</keyword>
<evidence type="ECO:0000256" key="13">
    <source>
        <dbReference type="ARBA" id="ARBA00023180"/>
    </source>
</evidence>
<dbReference type="PANTHER" id="PTHR11920:SF228">
    <property type="entry name" value="RETINAL GUANYLYL CYCLASE 1"/>
    <property type="match status" value="1"/>
</dbReference>
<name>A0A151N487_ALLMI</name>
<feature type="domain" description="Protein kinase" evidence="23">
    <location>
        <begin position="681"/>
        <end position="970"/>
    </location>
</feature>
<evidence type="ECO:0000256" key="2">
    <source>
        <dbReference type="ARBA" id="ARBA00004115"/>
    </source>
</evidence>
<evidence type="ECO:0000256" key="9">
    <source>
        <dbReference type="ARBA" id="ARBA00022989"/>
    </source>
</evidence>
<keyword evidence="5 22" id="KW-0812">Transmembrane</keyword>
<evidence type="ECO:0000256" key="18">
    <source>
        <dbReference type="RuleBase" id="RU000405"/>
    </source>
</evidence>
<dbReference type="SUPFAM" id="SSF53822">
    <property type="entry name" value="Periplasmic binding protein-like I"/>
    <property type="match status" value="1"/>
</dbReference>
<evidence type="ECO:0000313" key="25">
    <source>
        <dbReference type="EMBL" id="KYO31581.1"/>
    </source>
</evidence>
<keyword evidence="11 22" id="KW-0472">Membrane</keyword>
<dbReference type="InterPro" id="IPR011009">
    <property type="entry name" value="Kinase-like_dom_sf"/>
</dbReference>
<accession>A0A151N487</accession>
<dbReference type="CDD" id="cd07302">
    <property type="entry name" value="CHD"/>
    <property type="match status" value="1"/>
</dbReference>
<keyword evidence="14 18" id="KW-0456">Lyase</keyword>
<keyword evidence="10" id="KW-0342">GTP-binding</keyword>
<comment type="catalytic activity">
    <reaction evidence="1 19">
        <text>GTP = 3',5'-cyclic GMP + diphosphate</text>
        <dbReference type="Rhea" id="RHEA:13665"/>
        <dbReference type="ChEBI" id="CHEBI:33019"/>
        <dbReference type="ChEBI" id="CHEBI:37565"/>
        <dbReference type="ChEBI" id="CHEBI:57746"/>
        <dbReference type="EC" id="4.6.1.2"/>
    </reaction>
</comment>
<dbReference type="Gene3D" id="1.10.510.10">
    <property type="entry name" value="Transferase(Phosphotransferase) domain 1"/>
    <property type="match status" value="1"/>
</dbReference>
<dbReference type="InterPro" id="IPR001054">
    <property type="entry name" value="A/G_cyclase"/>
</dbReference>
<dbReference type="GO" id="GO:0004016">
    <property type="term" value="F:adenylate cyclase activity"/>
    <property type="evidence" value="ECO:0007669"/>
    <property type="project" value="TreeGrafter"/>
</dbReference>
<comment type="similarity">
    <text evidence="18">Belongs to the adenylyl cyclase class-4/guanylyl cyclase family.</text>
</comment>
<dbReference type="FunFam" id="3.30.70.1230:FF:000013">
    <property type="entry name" value="Guanylate cyclase"/>
    <property type="match status" value="1"/>
</dbReference>
<evidence type="ECO:0000256" key="4">
    <source>
        <dbReference type="ARBA" id="ARBA00022606"/>
    </source>
</evidence>
<dbReference type="GO" id="GO:0005886">
    <property type="term" value="C:plasma membrane"/>
    <property type="evidence" value="ECO:0007669"/>
    <property type="project" value="TreeGrafter"/>
</dbReference>
<dbReference type="PROSITE" id="PS50011">
    <property type="entry name" value="PROTEIN_KINASE_DOM"/>
    <property type="match status" value="1"/>
</dbReference>
<dbReference type="InterPro" id="IPR028082">
    <property type="entry name" value="Peripla_BP_I"/>
</dbReference>
<evidence type="ECO:0000256" key="19">
    <source>
        <dbReference type="RuleBase" id="RU003431"/>
    </source>
</evidence>
<dbReference type="InterPro" id="IPR000719">
    <property type="entry name" value="Prot_kinase_dom"/>
</dbReference>
<dbReference type="FunFam" id="1.10.510.10:FF:000404">
    <property type="entry name" value="Guanylate cyclase"/>
    <property type="match status" value="1"/>
</dbReference>
<dbReference type="SUPFAM" id="SSF55073">
    <property type="entry name" value="Nucleotide cyclase"/>
    <property type="match status" value="1"/>
</dbReference>
<dbReference type="SMART" id="SM00044">
    <property type="entry name" value="CYCc"/>
    <property type="match status" value="1"/>
</dbReference>
<keyword evidence="7" id="KW-0547">Nucleotide-binding</keyword>
<dbReference type="Pfam" id="PF01094">
    <property type="entry name" value="ANF_receptor"/>
    <property type="match status" value="1"/>
</dbReference>
<dbReference type="InterPro" id="IPR050401">
    <property type="entry name" value="Cyclic_nucleotide_synthase"/>
</dbReference>
<dbReference type="InterPro" id="IPR001245">
    <property type="entry name" value="Ser-Thr/Tyr_kinase_cat_dom"/>
</dbReference>
<comment type="subcellular location">
    <subcellularLocation>
        <location evidence="2">Endoplasmic reticulum membrane</location>
        <topology evidence="2">Single-pass type I membrane protein</topology>
    </subcellularLocation>
    <subcellularLocation>
        <location evidence="3">Photoreceptor outer segment membrane</location>
        <topology evidence="3">Single-pass type I membrane protein</topology>
    </subcellularLocation>
</comment>
<dbReference type="GO" id="GO:0001653">
    <property type="term" value="F:peptide receptor activity"/>
    <property type="evidence" value="ECO:0007669"/>
    <property type="project" value="TreeGrafter"/>
</dbReference>
<evidence type="ECO:0000256" key="16">
    <source>
        <dbReference type="ARBA" id="ARBA00023293"/>
    </source>
</evidence>
<dbReference type="GO" id="GO:0005524">
    <property type="term" value="F:ATP binding"/>
    <property type="evidence" value="ECO:0007669"/>
    <property type="project" value="InterPro"/>
</dbReference>